<evidence type="ECO:0000256" key="4">
    <source>
        <dbReference type="ARBA" id="ARBA00022692"/>
    </source>
</evidence>
<dbReference type="InterPro" id="IPR004648">
    <property type="entry name" value="Oligpept_transpt"/>
</dbReference>
<evidence type="ECO:0000313" key="11">
    <source>
        <dbReference type="Proteomes" id="UP000078512"/>
    </source>
</evidence>
<feature type="transmembrane region" description="Helical" evidence="9">
    <location>
        <begin position="504"/>
        <end position="527"/>
    </location>
</feature>
<dbReference type="InterPro" id="IPR004813">
    <property type="entry name" value="OPT"/>
</dbReference>
<keyword evidence="8 9" id="KW-0472">Membrane</keyword>
<feature type="transmembrane region" description="Helical" evidence="9">
    <location>
        <begin position="929"/>
        <end position="946"/>
    </location>
</feature>
<feature type="transmembrane region" description="Helical" evidence="9">
    <location>
        <begin position="729"/>
        <end position="752"/>
    </location>
</feature>
<evidence type="ECO:0000256" key="1">
    <source>
        <dbReference type="ARBA" id="ARBA00004141"/>
    </source>
</evidence>
<feature type="transmembrane region" description="Helical" evidence="9">
    <location>
        <begin position="266"/>
        <end position="287"/>
    </location>
</feature>
<evidence type="ECO:0000256" key="9">
    <source>
        <dbReference type="SAM" id="Phobius"/>
    </source>
</evidence>
<comment type="subcellular location">
    <subcellularLocation>
        <location evidence="1">Membrane</location>
        <topology evidence="1">Multi-pass membrane protein</topology>
    </subcellularLocation>
</comment>
<keyword evidence="11" id="KW-1185">Reference proteome</keyword>
<accession>A0A197JM35</accession>
<feature type="transmembrane region" description="Helical" evidence="9">
    <location>
        <begin position="812"/>
        <end position="835"/>
    </location>
</feature>
<evidence type="ECO:0000256" key="7">
    <source>
        <dbReference type="ARBA" id="ARBA00022989"/>
    </source>
</evidence>
<dbReference type="AlphaFoldDB" id="A0A197JM35"/>
<gene>
    <name evidence="10" type="ORF">K457DRAFT_1806366</name>
</gene>
<dbReference type="GO" id="GO:0015031">
    <property type="term" value="P:protein transport"/>
    <property type="evidence" value="ECO:0007669"/>
    <property type="project" value="UniProtKB-KW"/>
</dbReference>
<evidence type="ECO:0000256" key="2">
    <source>
        <dbReference type="ARBA" id="ARBA00008807"/>
    </source>
</evidence>
<feature type="transmembrane region" description="Helical" evidence="9">
    <location>
        <begin position="880"/>
        <end position="899"/>
    </location>
</feature>
<feature type="transmembrane region" description="Helical" evidence="9">
    <location>
        <begin position="429"/>
        <end position="452"/>
    </location>
</feature>
<dbReference type="GO" id="GO:0035673">
    <property type="term" value="F:oligopeptide transmembrane transporter activity"/>
    <property type="evidence" value="ECO:0007669"/>
    <property type="project" value="InterPro"/>
</dbReference>
<keyword evidence="5" id="KW-0571">Peptide transport</keyword>
<reference evidence="10 11" key="1">
    <citation type="submission" date="2016-05" db="EMBL/GenBank/DDBJ databases">
        <title>Genome sequencing reveals origins of a unique bacterial endosymbiosis in the earliest lineages of terrestrial Fungi.</title>
        <authorList>
            <consortium name="DOE Joint Genome Institute"/>
            <person name="Uehling J."/>
            <person name="Gryganskyi A."/>
            <person name="Hameed K."/>
            <person name="Tschaplinski T."/>
            <person name="Misztal P."/>
            <person name="Wu S."/>
            <person name="Desiro A."/>
            <person name="Vande Pol N."/>
            <person name="Du Z.-Y."/>
            <person name="Zienkiewicz A."/>
            <person name="Zienkiewicz K."/>
            <person name="Morin E."/>
            <person name="Tisserant E."/>
            <person name="Splivallo R."/>
            <person name="Hainaut M."/>
            <person name="Henrissat B."/>
            <person name="Ohm R."/>
            <person name="Kuo A."/>
            <person name="Yan J."/>
            <person name="Lipzen A."/>
            <person name="Nolan M."/>
            <person name="Labutti K."/>
            <person name="Barry K."/>
            <person name="Goldstein A."/>
            <person name="Labbe J."/>
            <person name="Schadt C."/>
            <person name="Tuskan G."/>
            <person name="Grigoriev I."/>
            <person name="Martin F."/>
            <person name="Vilgalys R."/>
            <person name="Bonito G."/>
        </authorList>
    </citation>
    <scope>NUCLEOTIDE SEQUENCE [LARGE SCALE GENOMIC DNA]</scope>
    <source>
        <strain evidence="10 11">AG-77</strain>
    </source>
</reference>
<keyword evidence="7 9" id="KW-1133">Transmembrane helix</keyword>
<protein>
    <submittedName>
        <fullName evidence="10">OPT superfamily oligopeptide transporter</fullName>
    </submittedName>
</protein>
<evidence type="ECO:0000256" key="3">
    <source>
        <dbReference type="ARBA" id="ARBA00022448"/>
    </source>
</evidence>
<feature type="transmembrane region" description="Helical" evidence="9">
    <location>
        <begin position="702"/>
        <end position="722"/>
    </location>
</feature>
<dbReference type="NCBIfam" id="TIGR00728">
    <property type="entry name" value="OPT_sfam"/>
    <property type="match status" value="2"/>
</dbReference>
<dbReference type="Pfam" id="PF03169">
    <property type="entry name" value="OPT"/>
    <property type="match status" value="1"/>
</dbReference>
<feature type="transmembrane region" description="Helical" evidence="9">
    <location>
        <begin position="299"/>
        <end position="320"/>
    </location>
</feature>
<organism evidence="10 11">
    <name type="scientific">Linnemannia elongata AG-77</name>
    <dbReference type="NCBI Taxonomy" id="1314771"/>
    <lineage>
        <taxon>Eukaryota</taxon>
        <taxon>Fungi</taxon>
        <taxon>Fungi incertae sedis</taxon>
        <taxon>Mucoromycota</taxon>
        <taxon>Mortierellomycotina</taxon>
        <taxon>Mortierellomycetes</taxon>
        <taxon>Mortierellales</taxon>
        <taxon>Mortierellaceae</taxon>
        <taxon>Linnemannia</taxon>
    </lineage>
</organism>
<name>A0A197JM35_9FUNG</name>
<dbReference type="NCBIfam" id="TIGR00727">
    <property type="entry name" value="ISP4_OPT"/>
    <property type="match status" value="1"/>
</dbReference>
<keyword evidence="6" id="KW-0653">Protein transport</keyword>
<sequence length="1010" mass="111561">MAISLPLSRHGKESTIKLQEDVHSLKGRPSNVSQDTRGSFIGASAAGDATKKGDITRTGRSVHSVCSVDTVSQQISARHHQHSRLTTLSNVGSLHSQCQALHSNCETAAGSGSGGCAAIPGGPGIGVGLGGGAGSSAYQSATGAILENSPIQVVRATVGTIDDSSLPCFTFRMWTLSTVFVVMGAAIAEYNFFRSNSAYFSIYFVQLASYFCGKVMARCLPTREFELTIPGLNWLLNRRLQGGASSRRISWRFTLNPGKFNMKEHMLIGVAAAAGCSPAYATNVLAIQDLVFALPLGSLTGIGLVVSSQLIGFSMAWLLFDYVIKPSVMIWPATLVNVSLYNTLHEHKVLTRWFTRMQLFWYAFFAVFIYQWLPRMFMPVLTSMALLCWINPSNNVLRKLGSGYMGLGMGCISLDWSIISGVGPLFTPWWAQCNFFVGLILMLWIITPVVYFSNYWSAMSYPIVSSNLFDNSSELYDVSQIVNKDLSFNITMYESYSPIIMTPYFAITYGTSFMAVIATLVHVSLYYGSDIWLIAKTRFTRKYDRIQALPFIQSLKVLFDKGSQHESGQETSHSRTTGHASTDLGHAYIGLEGSPLGGTRSSESMSFRNEVVDGGAGMGGISGLGSVDERKSFSRSSHYRQQSQQCQHQDTFLSSELGQSNGCPSRQRTKHYVDDRDQIPTEMFGTEDIHTSLMRAYPEIPGWWFGTLFVICFTVAVFVCITSDIHLPVYALILALVLAAVFAIPMAIIQALSSSQVGLNVLSEVICGYLLPGNQLGNSVFKCYSYMALYQCLNLTQAFKLGHYMKVPPRKIFITVIYGTLVGAFVNLQVLDWVLHYNRDALFDTNPQSGWSFRNLDLFFSASLLWGAISPKLLFEQGSIYQFLPYCFLIGVFIPIPVWNNRLRRVPWHLINTPLICVGASFVPQAPASFVTSAGIVAFIFAFLVLRFRHEWWRRYTFVLAAALDAGTQICNMAIFVVFSLILKGAVEFPDWLGNDAVNPEKCGVGDGYN</sequence>
<feature type="transmembrane region" description="Helical" evidence="9">
    <location>
        <begin position="958"/>
        <end position="983"/>
    </location>
</feature>
<dbReference type="EMBL" id="KV442069">
    <property type="protein sequence ID" value="OAQ26205.1"/>
    <property type="molecule type" value="Genomic_DNA"/>
</dbReference>
<evidence type="ECO:0000256" key="8">
    <source>
        <dbReference type="ARBA" id="ARBA00023136"/>
    </source>
</evidence>
<dbReference type="OrthoDB" id="9986677at2759"/>
<proteinExistence type="inferred from homology"/>
<evidence type="ECO:0000256" key="5">
    <source>
        <dbReference type="ARBA" id="ARBA00022856"/>
    </source>
</evidence>
<feature type="transmembrane region" description="Helical" evidence="9">
    <location>
        <begin position="404"/>
        <end position="423"/>
    </location>
</feature>
<dbReference type="Proteomes" id="UP000078512">
    <property type="component" value="Unassembled WGS sequence"/>
</dbReference>
<dbReference type="GO" id="GO:0016020">
    <property type="term" value="C:membrane"/>
    <property type="evidence" value="ECO:0007669"/>
    <property type="project" value="UniProtKB-SubCell"/>
</dbReference>
<feature type="transmembrane region" description="Helical" evidence="9">
    <location>
        <begin position="353"/>
        <end position="370"/>
    </location>
</feature>
<comment type="similarity">
    <text evidence="2">Belongs to the oligopeptide OPT transporter family.</text>
</comment>
<feature type="transmembrane region" description="Helical" evidence="9">
    <location>
        <begin position="906"/>
        <end position="923"/>
    </location>
</feature>
<feature type="transmembrane region" description="Helical" evidence="9">
    <location>
        <begin position="173"/>
        <end position="192"/>
    </location>
</feature>
<evidence type="ECO:0000256" key="6">
    <source>
        <dbReference type="ARBA" id="ARBA00022927"/>
    </source>
</evidence>
<evidence type="ECO:0000313" key="10">
    <source>
        <dbReference type="EMBL" id="OAQ26205.1"/>
    </source>
</evidence>
<keyword evidence="4 9" id="KW-0812">Transmembrane</keyword>
<keyword evidence="3" id="KW-0813">Transport</keyword>
<dbReference type="PANTHER" id="PTHR22601">
    <property type="entry name" value="ISP4 LIKE PROTEIN"/>
    <property type="match status" value="1"/>
</dbReference>